<dbReference type="RefSeq" id="XP_012936058.1">
    <property type="nucleotide sequence ID" value="XM_013080604.2"/>
</dbReference>
<dbReference type="InterPro" id="IPR013083">
    <property type="entry name" value="Znf_RING/FYVE/PHD"/>
</dbReference>
<accession>A0ABM0ZWN6</accession>
<name>A0ABM0ZWN6_APLCA</name>
<feature type="transmembrane region" description="Helical" evidence="5">
    <location>
        <begin position="12"/>
        <end position="34"/>
    </location>
</feature>
<dbReference type="CDD" id="cd16469">
    <property type="entry name" value="RING-H2_RNF24-like"/>
    <property type="match status" value="1"/>
</dbReference>
<evidence type="ECO:0000256" key="3">
    <source>
        <dbReference type="ARBA" id="ARBA00022833"/>
    </source>
</evidence>
<protein>
    <submittedName>
        <fullName evidence="8 9">RING finger protein 24</fullName>
    </submittedName>
</protein>
<dbReference type="SMART" id="SM00184">
    <property type="entry name" value="RING"/>
    <property type="match status" value="1"/>
</dbReference>
<dbReference type="RefSeq" id="XP_012936052.1">
    <property type="nucleotide sequence ID" value="XM_013080598.2"/>
</dbReference>
<evidence type="ECO:0000256" key="4">
    <source>
        <dbReference type="PROSITE-ProRule" id="PRU00175"/>
    </source>
</evidence>
<evidence type="ECO:0000256" key="1">
    <source>
        <dbReference type="ARBA" id="ARBA00022723"/>
    </source>
</evidence>
<organism evidence="7 8">
    <name type="scientific">Aplysia californica</name>
    <name type="common">California sea hare</name>
    <dbReference type="NCBI Taxonomy" id="6500"/>
    <lineage>
        <taxon>Eukaryota</taxon>
        <taxon>Metazoa</taxon>
        <taxon>Spiralia</taxon>
        <taxon>Lophotrochozoa</taxon>
        <taxon>Mollusca</taxon>
        <taxon>Gastropoda</taxon>
        <taxon>Heterobranchia</taxon>
        <taxon>Euthyneura</taxon>
        <taxon>Tectipleura</taxon>
        <taxon>Aplysiida</taxon>
        <taxon>Aplysioidea</taxon>
        <taxon>Aplysiidae</taxon>
        <taxon>Aplysia</taxon>
    </lineage>
</organism>
<dbReference type="Gene3D" id="3.30.40.10">
    <property type="entry name" value="Zinc/RING finger domain, C3HC4 (zinc finger)"/>
    <property type="match status" value="1"/>
</dbReference>
<keyword evidence="1" id="KW-0479">Metal-binding</keyword>
<evidence type="ECO:0000259" key="6">
    <source>
        <dbReference type="PROSITE" id="PS50089"/>
    </source>
</evidence>
<dbReference type="SUPFAM" id="SSF57850">
    <property type="entry name" value="RING/U-box"/>
    <property type="match status" value="1"/>
</dbReference>
<dbReference type="PANTHER" id="PTHR45931:SF3">
    <property type="entry name" value="RING ZINC FINGER-CONTAINING PROTEIN"/>
    <property type="match status" value="1"/>
</dbReference>
<gene>
    <name evidence="8 9 10 11" type="primary">LOC101848480</name>
</gene>
<dbReference type="Pfam" id="PF13639">
    <property type="entry name" value="zf-RING_2"/>
    <property type="match status" value="1"/>
</dbReference>
<dbReference type="RefSeq" id="XP_012936064.1">
    <property type="nucleotide sequence ID" value="XM_013080610.2"/>
</dbReference>
<dbReference type="InterPro" id="IPR001841">
    <property type="entry name" value="Znf_RING"/>
</dbReference>
<evidence type="ECO:0000313" key="7">
    <source>
        <dbReference type="Proteomes" id="UP000694888"/>
    </source>
</evidence>
<dbReference type="InterPro" id="IPR051834">
    <property type="entry name" value="RING_finger_E3_ligase"/>
</dbReference>
<evidence type="ECO:0000256" key="5">
    <source>
        <dbReference type="SAM" id="Phobius"/>
    </source>
</evidence>
<dbReference type="RefSeq" id="XP_012936062.1">
    <property type="nucleotide sequence ID" value="XM_013080608.2"/>
</dbReference>
<evidence type="ECO:0000313" key="8">
    <source>
        <dbReference type="RefSeq" id="XP_012936052.1"/>
    </source>
</evidence>
<feature type="domain" description="RING-type" evidence="6">
    <location>
        <begin position="64"/>
        <end position="105"/>
    </location>
</feature>
<dbReference type="GeneID" id="101848480"/>
<dbReference type="PANTHER" id="PTHR45931">
    <property type="entry name" value="SI:CH211-59O9.10"/>
    <property type="match status" value="1"/>
</dbReference>
<reference evidence="8 9" key="1">
    <citation type="submission" date="2025-05" db="UniProtKB">
        <authorList>
            <consortium name="RefSeq"/>
        </authorList>
    </citation>
    <scope>IDENTIFICATION</scope>
</reference>
<sequence>MAEPQDIPFNVSLPLLGVGAFTLLLSFCFCCYLWRLKKNAQREEAGFVTKKFNPRGRNQRNETCPVCLEDFIPKEKIAVCDCKHVFHSKCLLQWLEHRNNCPLCKAPVRNSARENTGLIRPTVASGSSTV</sequence>
<evidence type="ECO:0000256" key="2">
    <source>
        <dbReference type="ARBA" id="ARBA00022771"/>
    </source>
</evidence>
<evidence type="ECO:0000313" key="11">
    <source>
        <dbReference type="RefSeq" id="XP_012936064.1"/>
    </source>
</evidence>
<keyword evidence="2 4" id="KW-0863">Zinc-finger</keyword>
<keyword evidence="7" id="KW-1185">Reference proteome</keyword>
<keyword evidence="5" id="KW-0472">Membrane</keyword>
<evidence type="ECO:0000313" key="9">
    <source>
        <dbReference type="RefSeq" id="XP_012936058.1"/>
    </source>
</evidence>
<evidence type="ECO:0000313" key="10">
    <source>
        <dbReference type="RefSeq" id="XP_012936062.1"/>
    </source>
</evidence>
<dbReference type="PROSITE" id="PS50089">
    <property type="entry name" value="ZF_RING_2"/>
    <property type="match status" value="1"/>
</dbReference>
<keyword evidence="3" id="KW-0862">Zinc</keyword>
<proteinExistence type="predicted"/>
<keyword evidence="5" id="KW-1133">Transmembrane helix</keyword>
<dbReference type="Proteomes" id="UP000694888">
    <property type="component" value="Unplaced"/>
</dbReference>
<keyword evidence="5" id="KW-0812">Transmembrane</keyword>